<comment type="similarity">
    <text evidence="6">Belongs to the WD repeat WDR12/YTM1 family.</text>
</comment>
<dbReference type="PROSITE" id="PS50294">
    <property type="entry name" value="WD_REPEATS_REGION"/>
    <property type="match status" value="4"/>
</dbReference>
<proteinExistence type="inferred from homology"/>
<dbReference type="AlphaFoldDB" id="A0A9P4IC82"/>
<feature type="compositionally biased region" description="Polar residues" evidence="8">
    <location>
        <begin position="267"/>
        <end position="277"/>
    </location>
</feature>
<dbReference type="OrthoDB" id="10251381at2759"/>
<dbReference type="PRINTS" id="PR00320">
    <property type="entry name" value="GPROTEINBRPT"/>
</dbReference>
<dbReference type="Proteomes" id="UP000799772">
    <property type="component" value="Unassembled WGS sequence"/>
</dbReference>
<evidence type="ECO:0000259" key="9">
    <source>
        <dbReference type="Pfam" id="PF08154"/>
    </source>
</evidence>
<dbReference type="EMBL" id="ML978126">
    <property type="protein sequence ID" value="KAF2099201.1"/>
    <property type="molecule type" value="Genomic_DNA"/>
</dbReference>
<dbReference type="InterPro" id="IPR020472">
    <property type="entry name" value="WD40_PAC1"/>
</dbReference>
<dbReference type="PROSITE" id="PS00678">
    <property type="entry name" value="WD_REPEATS_1"/>
    <property type="match status" value="1"/>
</dbReference>
<keyword evidence="2 6" id="KW-0698">rRNA processing</keyword>
<dbReference type="GO" id="GO:0000466">
    <property type="term" value="P:maturation of 5.8S rRNA from tricistronic rRNA transcript (SSU-rRNA, 5.8S rRNA, LSU-rRNA)"/>
    <property type="evidence" value="ECO:0007669"/>
    <property type="project" value="UniProtKB-UniRule"/>
</dbReference>
<evidence type="ECO:0000256" key="2">
    <source>
        <dbReference type="ARBA" id="ARBA00022552"/>
    </source>
</evidence>
<dbReference type="HAMAP" id="MF_03029">
    <property type="entry name" value="WDR12"/>
    <property type="match status" value="1"/>
</dbReference>
<evidence type="ECO:0000256" key="4">
    <source>
        <dbReference type="ARBA" id="ARBA00022737"/>
    </source>
</evidence>
<evidence type="ECO:0000256" key="7">
    <source>
        <dbReference type="PROSITE-ProRule" id="PRU00221"/>
    </source>
</evidence>
<dbReference type="GO" id="GO:0005654">
    <property type="term" value="C:nucleoplasm"/>
    <property type="evidence" value="ECO:0007669"/>
    <property type="project" value="UniProtKB-SubCell"/>
</dbReference>
<evidence type="ECO:0000256" key="1">
    <source>
        <dbReference type="ARBA" id="ARBA00022517"/>
    </source>
</evidence>
<feature type="repeat" description="WD" evidence="7">
    <location>
        <begin position="369"/>
        <end position="405"/>
    </location>
</feature>
<dbReference type="PANTHER" id="PTHR19855">
    <property type="entry name" value="WD40 REPEAT PROTEIN 12, 37"/>
    <property type="match status" value="1"/>
</dbReference>
<dbReference type="InterPro" id="IPR001680">
    <property type="entry name" value="WD40_rpt"/>
</dbReference>
<evidence type="ECO:0000313" key="11">
    <source>
        <dbReference type="Proteomes" id="UP000799772"/>
    </source>
</evidence>
<evidence type="ECO:0000256" key="6">
    <source>
        <dbReference type="HAMAP-Rule" id="MF_03029"/>
    </source>
</evidence>
<comment type="function">
    <text evidence="6">Component of the NOP7 complex, which is required for maturation of the 25S and 5.8S ribosomal RNAs and formation of the 60S ribosome.</text>
</comment>
<keyword evidence="11" id="KW-1185">Reference proteome</keyword>
<evidence type="ECO:0000313" key="10">
    <source>
        <dbReference type="EMBL" id="KAF2099201.1"/>
    </source>
</evidence>
<accession>A0A9P4IC82</accession>
<dbReference type="InterPro" id="IPR019775">
    <property type="entry name" value="WD40_repeat_CS"/>
</dbReference>
<evidence type="ECO:0000256" key="3">
    <source>
        <dbReference type="ARBA" id="ARBA00022574"/>
    </source>
</evidence>
<dbReference type="GO" id="GO:0030687">
    <property type="term" value="C:preribosome, large subunit precursor"/>
    <property type="evidence" value="ECO:0007669"/>
    <property type="project" value="UniProtKB-UniRule"/>
</dbReference>
<dbReference type="GO" id="GO:0070545">
    <property type="term" value="C:PeBoW complex"/>
    <property type="evidence" value="ECO:0007669"/>
    <property type="project" value="TreeGrafter"/>
</dbReference>
<keyword evidence="4" id="KW-0677">Repeat</keyword>
<comment type="caution">
    <text evidence="10">The sequence shown here is derived from an EMBL/GenBank/DDBJ whole genome shotgun (WGS) entry which is preliminary data.</text>
</comment>
<evidence type="ECO:0000256" key="5">
    <source>
        <dbReference type="ARBA" id="ARBA00023242"/>
    </source>
</evidence>
<gene>
    <name evidence="6" type="primary">YTM1</name>
    <name evidence="10" type="ORF">NA57DRAFT_66290</name>
</gene>
<dbReference type="InterPro" id="IPR015943">
    <property type="entry name" value="WD40/YVTN_repeat-like_dom_sf"/>
</dbReference>
<feature type="repeat" description="WD" evidence="7">
    <location>
        <begin position="208"/>
        <end position="249"/>
    </location>
</feature>
<feature type="region of interest" description="Disordered" evidence="8">
    <location>
        <begin position="238"/>
        <end position="281"/>
    </location>
</feature>
<feature type="repeat" description="WD" evidence="7">
    <location>
        <begin position="282"/>
        <end position="324"/>
    </location>
</feature>
<keyword evidence="5 6" id="KW-0539">Nucleus</keyword>
<feature type="repeat" description="WD" evidence="7">
    <location>
        <begin position="163"/>
        <end position="203"/>
    </location>
</feature>
<dbReference type="SUPFAM" id="SSF50978">
    <property type="entry name" value="WD40 repeat-like"/>
    <property type="match status" value="1"/>
</dbReference>
<keyword evidence="3 7" id="KW-0853">WD repeat</keyword>
<name>A0A9P4IC82_9PEZI</name>
<evidence type="ECO:0000256" key="8">
    <source>
        <dbReference type="SAM" id="MobiDB-lite"/>
    </source>
</evidence>
<dbReference type="Gene3D" id="2.130.10.10">
    <property type="entry name" value="YVTN repeat-like/Quinoprotein amine dehydrogenase"/>
    <property type="match status" value="1"/>
</dbReference>
<comment type="subunit">
    <text evidence="6">Component of the NOP7 complex, composed of ERB1, NOP7 and YTM1. Within the NOP7 complex ERB1 appears to interact directly with NOP7 and YTM1. The NOP7 complex also associates with the 66S pre-ribosome.</text>
</comment>
<organism evidence="10 11">
    <name type="scientific">Rhizodiscina lignyota</name>
    <dbReference type="NCBI Taxonomy" id="1504668"/>
    <lineage>
        <taxon>Eukaryota</taxon>
        <taxon>Fungi</taxon>
        <taxon>Dikarya</taxon>
        <taxon>Ascomycota</taxon>
        <taxon>Pezizomycotina</taxon>
        <taxon>Dothideomycetes</taxon>
        <taxon>Pleosporomycetidae</taxon>
        <taxon>Aulographales</taxon>
        <taxon>Rhizodiscinaceae</taxon>
        <taxon>Rhizodiscina</taxon>
    </lineage>
</organism>
<dbReference type="SMART" id="SM00320">
    <property type="entry name" value="WD40"/>
    <property type="match status" value="7"/>
</dbReference>
<dbReference type="PANTHER" id="PTHR19855:SF11">
    <property type="entry name" value="RIBOSOME BIOGENESIS PROTEIN WDR12"/>
    <property type="match status" value="1"/>
</dbReference>
<sequence length="478" mass="51517">MASTEETKTAQVRIQLTTRYPDIELPDDPGPLLVSTGFRRYALSTLVNNLLQTERPVPFEFLINGQFLRTSIDEFLTANGISAETTLTVEYVRALIPPLHVSSYEHDDWISSVDVLSGSSPAVREAEEVSSGQERILSGGYDGLFRMWNMSNEVIATSNAPDEGGHTLAIKSVKFISPQKIASSSMDRTIRVWDYSEESATLTPTLELYGHKSSVDSIAVHSQSSRILSSSSDRSVGLWTTKKSEAPSAPENLIPKARNKRRKLSHPTPSKTGTQRGPLSLLTGHTDVVSSAIFSPTDHTVGYSASWDHTIRTWDLTTSACVDTRTTAHPLLSLAAMNGANLLAAGTSARHITMIDPRASATTIAAMTLRGHTNGVVSLAADPDSPYGLVSGSHDGTCRVWDIRSVRPGVGEVGGGQVGESVYVIPREILKEKGKSKAPVGGEGLKVFGVCWDKHVGIVSVGEDKRVQVNKAGDIIRT</sequence>
<dbReference type="PROSITE" id="PS50082">
    <property type="entry name" value="WD_REPEATS_2"/>
    <property type="match status" value="4"/>
</dbReference>
<dbReference type="GO" id="GO:0000463">
    <property type="term" value="P:maturation of LSU-rRNA from tricistronic rRNA transcript (SSU-rRNA, 5.8S rRNA, LSU-rRNA)"/>
    <property type="evidence" value="ECO:0007669"/>
    <property type="project" value="UniProtKB-UniRule"/>
</dbReference>
<feature type="domain" description="NLE" evidence="9">
    <location>
        <begin position="12"/>
        <end position="76"/>
    </location>
</feature>
<dbReference type="Pfam" id="PF08154">
    <property type="entry name" value="NLE"/>
    <property type="match status" value="1"/>
</dbReference>
<dbReference type="InterPro" id="IPR028599">
    <property type="entry name" value="WDR12/Ytm1"/>
</dbReference>
<keyword evidence="1 6" id="KW-0690">Ribosome biogenesis</keyword>
<dbReference type="Pfam" id="PF00400">
    <property type="entry name" value="WD40"/>
    <property type="match status" value="4"/>
</dbReference>
<dbReference type="InterPro" id="IPR036322">
    <property type="entry name" value="WD40_repeat_dom_sf"/>
</dbReference>
<reference evidence="10" key="1">
    <citation type="journal article" date="2020" name="Stud. Mycol.">
        <title>101 Dothideomycetes genomes: a test case for predicting lifestyles and emergence of pathogens.</title>
        <authorList>
            <person name="Haridas S."/>
            <person name="Albert R."/>
            <person name="Binder M."/>
            <person name="Bloem J."/>
            <person name="Labutti K."/>
            <person name="Salamov A."/>
            <person name="Andreopoulos B."/>
            <person name="Baker S."/>
            <person name="Barry K."/>
            <person name="Bills G."/>
            <person name="Bluhm B."/>
            <person name="Cannon C."/>
            <person name="Castanera R."/>
            <person name="Culley D."/>
            <person name="Daum C."/>
            <person name="Ezra D."/>
            <person name="Gonzalez J."/>
            <person name="Henrissat B."/>
            <person name="Kuo A."/>
            <person name="Liang C."/>
            <person name="Lipzen A."/>
            <person name="Lutzoni F."/>
            <person name="Magnuson J."/>
            <person name="Mondo S."/>
            <person name="Nolan M."/>
            <person name="Ohm R."/>
            <person name="Pangilinan J."/>
            <person name="Park H.-J."/>
            <person name="Ramirez L."/>
            <person name="Alfaro M."/>
            <person name="Sun H."/>
            <person name="Tritt A."/>
            <person name="Yoshinaga Y."/>
            <person name="Zwiers L.-H."/>
            <person name="Turgeon B."/>
            <person name="Goodwin S."/>
            <person name="Spatafora J."/>
            <person name="Crous P."/>
            <person name="Grigoriev I."/>
        </authorList>
    </citation>
    <scope>NUCLEOTIDE SEQUENCE</scope>
    <source>
        <strain evidence="10">CBS 133067</strain>
    </source>
</reference>
<dbReference type="CDD" id="cd00200">
    <property type="entry name" value="WD40"/>
    <property type="match status" value="1"/>
</dbReference>
<protein>
    <recommendedName>
        <fullName evidence="6">Ribosome biogenesis protein YTM1</fullName>
    </recommendedName>
</protein>
<comment type="subcellular location">
    <subcellularLocation>
        <location evidence="6">Nucleus</location>
        <location evidence="6">Nucleolus</location>
    </subcellularLocation>
    <subcellularLocation>
        <location evidence="6">Nucleus</location>
        <location evidence="6">Nucleoplasm</location>
    </subcellularLocation>
</comment>
<dbReference type="InterPro" id="IPR012972">
    <property type="entry name" value="NLE"/>
</dbReference>
<dbReference type="GO" id="GO:0043021">
    <property type="term" value="F:ribonucleoprotein complex binding"/>
    <property type="evidence" value="ECO:0007669"/>
    <property type="project" value="UniProtKB-UniRule"/>
</dbReference>